<feature type="region of interest" description="Disordered" evidence="1">
    <location>
        <begin position="1"/>
        <end position="33"/>
    </location>
</feature>
<comment type="caution">
    <text evidence="2">The sequence shown here is derived from an EMBL/GenBank/DDBJ whole genome shotgun (WGS) entry which is preliminary data.</text>
</comment>
<keyword evidence="3" id="KW-1185">Reference proteome</keyword>
<feature type="compositionally biased region" description="Polar residues" evidence="1">
    <location>
        <begin position="11"/>
        <end position="22"/>
    </location>
</feature>
<name>A0A1R3ILF6_9ROSI</name>
<organism evidence="2 3">
    <name type="scientific">Corchorus olitorius</name>
    <dbReference type="NCBI Taxonomy" id="93759"/>
    <lineage>
        <taxon>Eukaryota</taxon>
        <taxon>Viridiplantae</taxon>
        <taxon>Streptophyta</taxon>
        <taxon>Embryophyta</taxon>
        <taxon>Tracheophyta</taxon>
        <taxon>Spermatophyta</taxon>
        <taxon>Magnoliopsida</taxon>
        <taxon>eudicotyledons</taxon>
        <taxon>Gunneridae</taxon>
        <taxon>Pentapetalae</taxon>
        <taxon>rosids</taxon>
        <taxon>malvids</taxon>
        <taxon>Malvales</taxon>
        <taxon>Malvaceae</taxon>
        <taxon>Grewioideae</taxon>
        <taxon>Apeibeae</taxon>
        <taxon>Corchorus</taxon>
    </lineage>
</organism>
<reference evidence="3" key="1">
    <citation type="submission" date="2013-09" db="EMBL/GenBank/DDBJ databases">
        <title>Corchorus olitorius genome sequencing.</title>
        <authorList>
            <person name="Alam M."/>
            <person name="Haque M.S."/>
            <person name="Islam M.S."/>
            <person name="Emdad E.M."/>
            <person name="Islam M.M."/>
            <person name="Ahmed B."/>
            <person name="Halim A."/>
            <person name="Hossen Q.M.M."/>
            <person name="Hossain M.Z."/>
            <person name="Ahmed R."/>
            <person name="Khan M.M."/>
            <person name="Islam R."/>
            <person name="Rashid M.M."/>
            <person name="Khan S.A."/>
            <person name="Rahman M.S."/>
            <person name="Alam M."/>
            <person name="Yahiya A.S."/>
            <person name="Khan M.S."/>
            <person name="Azam M.S."/>
            <person name="Haque T."/>
            <person name="Lashkar M.Z.H."/>
            <person name="Akhand A.I."/>
            <person name="Morshed G."/>
            <person name="Roy S."/>
            <person name="Uddin K.S."/>
            <person name="Rabeya T."/>
            <person name="Hossain A.S."/>
            <person name="Chowdhury A."/>
            <person name="Snigdha A.R."/>
            <person name="Mortoza M.S."/>
            <person name="Matin S.A."/>
            <person name="Hoque S.M.E."/>
            <person name="Islam M.K."/>
            <person name="Roy D.K."/>
            <person name="Haider R."/>
            <person name="Moosa M.M."/>
            <person name="Elias S.M."/>
            <person name="Hasan A.M."/>
            <person name="Jahan S."/>
            <person name="Shafiuddin M."/>
            <person name="Mahmood N."/>
            <person name="Shommy N.S."/>
        </authorList>
    </citation>
    <scope>NUCLEOTIDE SEQUENCE [LARGE SCALE GENOMIC DNA]</scope>
    <source>
        <strain evidence="3">cv. O-4</strain>
    </source>
</reference>
<evidence type="ECO:0000313" key="2">
    <source>
        <dbReference type="EMBL" id="OMO83393.1"/>
    </source>
</evidence>
<gene>
    <name evidence="2" type="ORF">COLO4_22566</name>
</gene>
<dbReference type="AlphaFoldDB" id="A0A1R3ILF6"/>
<protein>
    <submittedName>
        <fullName evidence="2">Uncharacterized protein</fullName>
    </submittedName>
</protein>
<evidence type="ECO:0000313" key="3">
    <source>
        <dbReference type="Proteomes" id="UP000187203"/>
    </source>
</evidence>
<dbReference type="EMBL" id="AWUE01017980">
    <property type="protein sequence ID" value="OMO83393.1"/>
    <property type="molecule type" value="Genomic_DNA"/>
</dbReference>
<proteinExistence type="predicted"/>
<evidence type="ECO:0000256" key="1">
    <source>
        <dbReference type="SAM" id="MobiDB-lite"/>
    </source>
</evidence>
<sequence length="33" mass="3443">MAALGPGPDACSSSTPKTQNRLSPPALHFQSKF</sequence>
<accession>A0A1R3ILF6</accession>
<dbReference type="Proteomes" id="UP000187203">
    <property type="component" value="Unassembled WGS sequence"/>
</dbReference>